<dbReference type="InterPro" id="IPR001387">
    <property type="entry name" value="Cro/C1-type_HTH"/>
</dbReference>
<proteinExistence type="predicted"/>
<dbReference type="CDD" id="cd00093">
    <property type="entry name" value="HTH_XRE"/>
    <property type="match status" value="1"/>
</dbReference>
<evidence type="ECO:0000313" key="1">
    <source>
        <dbReference type="EMBL" id="GIE73804.1"/>
    </source>
</evidence>
<comment type="caution">
    <text evidence="1">The sequence shown here is derived from an EMBL/GenBank/DDBJ whole genome shotgun (WGS) entry which is preliminary data.</text>
</comment>
<dbReference type="Proteomes" id="UP000624709">
    <property type="component" value="Unassembled WGS sequence"/>
</dbReference>
<keyword evidence="2" id="KW-1185">Reference proteome</keyword>
<accession>A0ABQ4BT02</accession>
<dbReference type="EMBL" id="BOMS01000190">
    <property type="protein sequence ID" value="GIE73804.1"/>
    <property type="molecule type" value="Genomic_DNA"/>
</dbReference>
<gene>
    <name evidence="1" type="ORF">Apa02nite_099120</name>
</gene>
<reference evidence="1 2" key="1">
    <citation type="submission" date="2021-01" db="EMBL/GenBank/DDBJ databases">
        <title>Whole genome shotgun sequence of Actinoplanes palleronii NBRC 14916.</title>
        <authorList>
            <person name="Komaki H."/>
            <person name="Tamura T."/>
        </authorList>
    </citation>
    <scope>NUCLEOTIDE SEQUENCE [LARGE SCALE GENOMIC DNA]</scope>
    <source>
        <strain evidence="1 2">NBRC 14916</strain>
    </source>
</reference>
<evidence type="ECO:0008006" key="3">
    <source>
        <dbReference type="Google" id="ProtNLM"/>
    </source>
</evidence>
<dbReference type="RefSeq" id="WP_239165119.1">
    <property type="nucleotide sequence ID" value="NZ_BAAATY010000016.1"/>
</dbReference>
<sequence length="364" mass="40268">MSAVADPGRVLAKRLRELRKSWWPDVSITQAELAEAISGRKKASLQLVSSWERVADPTAPPEDRLNAILTFFSSRRSIERRPYRLVSEGDLTPEEAATRALLRDELFALRAAALAPDEAAATTDVPGRPSIVGRGPWHYKVGPVVIVCAEPGTEAPPATLDPDRSKLSRLADLDSLFELHGHLRAVNPDLEVRYVGARDMQEDDWTAHLVLLGGIDWNDATQDAMRLTPIPVTQHSDDDDPSRGCFRVVSRGETHSFPPEFDNRGGARVLVQDVGHFFRAPNPMNRERTLTVCNGMYGSGVYGAVRTLTHDVFREKNAEHLAQTFTGDAFSLLFRVQVLNGVAATPDWTAPGTLLHTWPEVDER</sequence>
<protein>
    <recommendedName>
        <fullName evidence="3">XRE family transcriptional regulator</fullName>
    </recommendedName>
</protein>
<evidence type="ECO:0000313" key="2">
    <source>
        <dbReference type="Proteomes" id="UP000624709"/>
    </source>
</evidence>
<organism evidence="1 2">
    <name type="scientific">Actinoplanes palleronii</name>
    <dbReference type="NCBI Taxonomy" id="113570"/>
    <lineage>
        <taxon>Bacteria</taxon>
        <taxon>Bacillati</taxon>
        <taxon>Actinomycetota</taxon>
        <taxon>Actinomycetes</taxon>
        <taxon>Micromonosporales</taxon>
        <taxon>Micromonosporaceae</taxon>
        <taxon>Actinoplanes</taxon>
    </lineage>
</organism>
<name>A0ABQ4BT02_9ACTN</name>